<feature type="signal peptide" evidence="1">
    <location>
        <begin position="1"/>
        <end position="17"/>
    </location>
</feature>
<organism evidence="2 3">
    <name type="scientific">Pinibacter soli</name>
    <dbReference type="NCBI Taxonomy" id="3044211"/>
    <lineage>
        <taxon>Bacteria</taxon>
        <taxon>Pseudomonadati</taxon>
        <taxon>Bacteroidota</taxon>
        <taxon>Chitinophagia</taxon>
        <taxon>Chitinophagales</taxon>
        <taxon>Chitinophagaceae</taxon>
        <taxon>Pinibacter</taxon>
    </lineage>
</organism>
<feature type="chain" id="PRO_5046312587" evidence="1">
    <location>
        <begin position="18"/>
        <end position="685"/>
    </location>
</feature>
<comment type="caution">
    <text evidence="2">The sequence shown here is derived from an EMBL/GenBank/DDBJ whole genome shotgun (WGS) entry which is preliminary data.</text>
</comment>
<dbReference type="SUPFAM" id="SSF47781">
    <property type="entry name" value="RuvA domain 2-like"/>
    <property type="match status" value="1"/>
</dbReference>
<gene>
    <name evidence="2" type="ORF">QJ048_09600</name>
</gene>
<sequence length="685" mass="78638">MKIVFTLLLLLSLNAFPQDKQTAIGEEQMETAVESSNDAVTDDSYWQSQMFYKKHPLNLNNASENDLKELWFLSDPQIESFLRYRQLLGKLISIYELQAVPGWDLATIRALLPYVEVRNTKDVLTDVGDRFHGGSHSLLVRYGKIAEQAKGYQSPSTENASHYSGSRDGLFVRYKYNYNNLLQYGIAADKDAGEEFFKGSQKNGFDFYTVHFFAKNIGKIKLLALGDFTVNFGQGLIQWQSLAFGKSASVLNIKREAPTLRPYNSSGSYNFHRGAGCVFENGHWSFTSFISFRKLSGNIVEDENGDHISSFQTSGYHRTLAELSDKNSMQQFAGGVSIKYKQYNWQVAANAVLYSFSKEFYKEDKSYNLFALKGKNWNNVSVDYSYTYRNMHLFGEIATDKNRKLAFVQGLLLSLGARADAAFLYRSISKAYQSLYSNAFTENTFPNNERGFYAAISLKPFSNIRMDAYADVFSFPWLKYLVDAPSRGKEYLLQLTYLPNKKTTLLVFYKSKTRQKSFLTDGNPGKVLKDLPQNNFRVQSSTQLNEKFTLSDRVEAIWYDNNGPLREQGFLMYAQGDYKPSKILSGNVRLQYFETDGYNSRLYTYESDLLYNYSIPEFFDNGFRYYFNCRLNMAALLKMNKRYDLACWLKWSQTIYTNKQTIGSGLDVINGNKRSEIKAQIIAEF</sequence>
<dbReference type="EMBL" id="JASBRG010000005">
    <property type="protein sequence ID" value="MDI3320025.1"/>
    <property type="molecule type" value="Genomic_DNA"/>
</dbReference>
<keyword evidence="1" id="KW-0732">Signal</keyword>
<proteinExistence type="predicted"/>
<keyword evidence="3" id="KW-1185">Reference proteome</keyword>
<dbReference type="Proteomes" id="UP001226434">
    <property type="component" value="Unassembled WGS sequence"/>
</dbReference>
<reference evidence="2 3" key="1">
    <citation type="submission" date="2023-05" db="EMBL/GenBank/DDBJ databases">
        <title>Genome sequence of Pinibacter sp. MAH-24.</title>
        <authorList>
            <person name="Huq M.A."/>
        </authorList>
    </citation>
    <scope>NUCLEOTIDE SEQUENCE [LARGE SCALE GENOMIC DNA]</scope>
    <source>
        <strain evidence="2 3">MAH-24</strain>
    </source>
</reference>
<evidence type="ECO:0000313" key="2">
    <source>
        <dbReference type="EMBL" id="MDI3320025.1"/>
    </source>
</evidence>
<dbReference type="InterPro" id="IPR010994">
    <property type="entry name" value="RuvA_2-like"/>
</dbReference>
<evidence type="ECO:0000313" key="3">
    <source>
        <dbReference type="Proteomes" id="UP001226434"/>
    </source>
</evidence>
<evidence type="ECO:0000256" key="1">
    <source>
        <dbReference type="SAM" id="SignalP"/>
    </source>
</evidence>
<accession>A0ABT6RCA2</accession>
<protein>
    <submittedName>
        <fullName evidence="2">Helix-hairpin-helix domain-containing protein</fullName>
    </submittedName>
</protein>
<name>A0ABT6RCA2_9BACT</name>
<dbReference type="RefSeq" id="WP_282334125.1">
    <property type="nucleotide sequence ID" value="NZ_JASBRG010000005.1"/>
</dbReference>